<evidence type="ECO:0000313" key="11">
    <source>
        <dbReference type="EMBL" id="RSL65831.1"/>
    </source>
</evidence>
<dbReference type="InterPro" id="IPR023395">
    <property type="entry name" value="MCP_dom_sf"/>
</dbReference>
<sequence length="362" mass="39200">MAQDTQVAVQSLSSLTEHHKHQKLIPKQTIQYPKWFGGSASCLAVICSHPLDLVKVRLQATPLSERKNVLEKIVQILRNEGVSGLYRGLSAGLLRQLTYGSTRFAIYESIKEQSSKHGGGPAPMTILLPGAFLSGACGALVGNPADLANVRMQNDRSLPPSFRQNYRSVFDVLVRVAKTDGLQGYLRGVFPNAIRAGAMTSCQLASYDSIKQSLVDNFSLKDGAPTQLLASLLAGLIATTICSPIDVIKTRTMSQGGSSSIVGMVTELTSSINSLHIVTMKVSFAALGLLLISAAQALPLPETDKYHVVKVQNSTAPVTKSLHKRQFVSANVIPRAGWFDDVVLHMAADWGRRLDPKKKQRE</sequence>
<evidence type="ECO:0000256" key="2">
    <source>
        <dbReference type="ARBA" id="ARBA00006375"/>
    </source>
</evidence>
<proteinExistence type="inferred from homology"/>
<comment type="similarity">
    <text evidence="2 10">Belongs to the mitochondrial carrier (TC 2.A.29) family.</text>
</comment>
<dbReference type="GO" id="GO:0016020">
    <property type="term" value="C:membrane"/>
    <property type="evidence" value="ECO:0007669"/>
    <property type="project" value="UniProtKB-SubCell"/>
</dbReference>
<dbReference type="InterPro" id="IPR050391">
    <property type="entry name" value="Mito_Metabolite_Transporter"/>
</dbReference>
<dbReference type="OrthoDB" id="448427at2759"/>
<evidence type="ECO:0000256" key="9">
    <source>
        <dbReference type="PROSITE-ProRule" id="PRU00282"/>
    </source>
</evidence>
<dbReference type="Proteomes" id="UP000288168">
    <property type="component" value="Unassembled WGS sequence"/>
</dbReference>
<keyword evidence="5" id="KW-0677">Repeat</keyword>
<dbReference type="PROSITE" id="PS50920">
    <property type="entry name" value="SOLCAR"/>
    <property type="match status" value="2"/>
</dbReference>
<feature type="repeat" description="Solcar" evidence="9">
    <location>
        <begin position="122"/>
        <end position="213"/>
    </location>
</feature>
<protein>
    <recommendedName>
        <fullName evidence="13">Mitochondrial dicarboxylate transporter</fullName>
    </recommendedName>
</protein>
<evidence type="ECO:0000256" key="6">
    <source>
        <dbReference type="ARBA" id="ARBA00022792"/>
    </source>
</evidence>
<gene>
    <name evidence="11" type="ORF">CEP54_004013</name>
</gene>
<evidence type="ECO:0000313" key="12">
    <source>
        <dbReference type="Proteomes" id="UP000288168"/>
    </source>
</evidence>
<evidence type="ECO:0000256" key="4">
    <source>
        <dbReference type="ARBA" id="ARBA00022692"/>
    </source>
</evidence>
<evidence type="ECO:0000256" key="5">
    <source>
        <dbReference type="ARBA" id="ARBA00022737"/>
    </source>
</evidence>
<evidence type="ECO:0000256" key="7">
    <source>
        <dbReference type="ARBA" id="ARBA00022989"/>
    </source>
</evidence>
<keyword evidence="4 9" id="KW-0812">Transmembrane</keyword>
<keyword evidence="6" id="KW-0999">Mitochondrion inner membrane</keyword>
<reference evidence="11 12" key="1">
    <citation type="submission" date="2017-06" db="EMBL/GenBank/DDBJ databases">
        <title>Comparative genomic analysis of Ambrosia Fusariam Clade fungi.</title>
        <authorList>
            <person name="Stajich J.E."/>
            <person name="Carrillo J."/>
            <person name="Kijimoto T."/>
            <person name="Eskalen A."/>
            <person name="O'Donnell K."/>
            <person name="Kasson M."/>
        </authorList>
    </citation>
    <scope>NUCLEOTIDE SEQUENCE [LARGE SCALE GENOMIC DNA]</scope>
    <source>
        <strain evidence="11 12">NRRL62584</strain>
    </source>
</reference>
<dbReference type="InterPro" id="IPR018108">
    <property type="entry name" value="MCP_transmembrane"/>
</dbReference>
<dbReference type="Gene3D" id="1.50.40.10">
    <property type="entry name" value="Mitochondrial carrier domain"/>
    <property type="match status" value="1"/>
</dbReference>
<keyword evidence="3 10" id="KW-0813">Transport</keyword>
<dbReference type="AlphaFoldDB" id="A0A428QKP2"/>
<comment type="caution">
    <text evidence="11">The sequence shown here is derived from an EMBL/GenBank/DDBJ whole genome shotgun (WGS) entry which is preliminary data.</text>
</comment>
<evidence type="ECO:0000256" key="1">
    <source>
        <dbReference type="ARBA" id="ARBA00004141"/>
    </source>
</evidence>
<feature type="repeat" description="Solcar" evidence="9">
    <location>
        <begin position="28"/>
        <end position="113"/>
    </location>
</feature>
<keyword evidence="7" id="KW-1133">Transmembrane helix</keyword>
<name>A0A428QKP2_9HYPO</name>
<comment type="subcellular location">
    <subcellularLocation>
        <location evidence="1">Membrane</location>
        <topology evidence="1">Multi-pass membrane protein</topology>
    </subcellularLocation>
</comment>
<dbReference type="EMBL" id="NKCI01000027">
    <property type="protein sequence ID" value="RSL65831.1"/>
    <property type="molecule type" value="Genomic_DNA"/>
</dbReference>
<keyword evidence="8 9" id="KW-0472">Membrane</keyword>
<keyword evidence="6" id="KW-0496">Mitochondrion</keyword>
<dbReference type="SUPFAM" id="SSF103506">
    <property type="entry name" value="Mitochondrial carrier"/>
    <property type="match status" value="1"/>
</dbReference>
<dbReference type="Pfam" id="PF00153">
    <property type="entry name" value="Mito_carr"/>
    <property type="match status" value="3"/>
</dbReference>
<keyword evidence="12" id="KW-1185">Reference proteome</keyword>
<evidence type="ECO:0000256" key="3">
    <source>
        <dbReference type="ARBA" id="ARBA00022448"/>
    </source>
</evidence>
<evidence type="ECO:0008006" key="13">
    <source>
        <dbReference type="Google" id="ProtNLM"/>
    </source>
</evidence>
<accession>A0A428QKP2</accession>
<evidence type="ECO:0000256" key="10">
    <source>
        <dbReference type="RuleBase" id="RU000488"/>
    </source>
</evidence>
<evidence type="ECO:0000256" key="8">
    <source>
        <dbReference type="ARBA" id="ARBA00023136"/>
    </source>
</evidence>
<dbReference type="PANTHER" id="PTHR45618">
    <property type="entry name" value="MITOCHONDRIAL DICARBOXYLATE CARRIER-RELATED"/>
    <property type="match status" value="1"/>
</dbReference>
<organism evidence="11 12">
    <name type="scientific">Fusarium duplospermum</name>
    <dbReference type="NCBI Taxonomy" id="1325734"/>
    <lineage>
        <taxon>Eukaryota</taxon>
        <taxon>Fungi</taxon>
        <taxon>Dikarya</taxon>
        <taxon>Ascomycota</taxon>
        <taxon>Pezizomycotina</taxon>
        <taxon>Sordariomycetes</taxon>
        <taxon>Hypocreomycetidae</taxon>
        <taxon>Hypocreales</taxon>
        <taxon>Nectriaceae</taxon>
        <taxon>Fusarium</taxon>
        <taxon>Fusarium solani species complex</taxon>
    </lineage>
</organism>